<accession>A0A918NKH6</accession>
<feature type="compositionally biased region" description="Basic residues" evidence="1">
    <location>
        <begin position="40"/>
        <end position="60"/>
    </location>
</feature>
<organism evidence="2 3">
    <name type="scientific">Streptomyces fructofermentans</name>
    <dbReference type="NCBI Taxonomy" id="152141"/>
    <lineage>
        <taxon>Bacteria</taxon>
        <taxon>Bacillati</taxon>
        <taxon>Actinomycetota</taxon>
        <taxon>Actinomycetes</taxon>
        <taxon>Kitasatosporales</taxon>
        <taxon>Streptomycetaceae</taxon>
        <taxon>Streptomyces</taxon>
    </lineage>
</organism>
<evidence type="ECO:0000313" key="3">
    <source>
        <dbReference type="Proteomes" id="UP000645555"/>
    </source>
</evidence>
<comment type="caution">
    <text evidence="2">The sequence shown here is derived from an EMBL/GenBank/DDBJ whole genome shotgun (WGS) entry which is preliminary data.</text>
</comment>
<evidence type="ECO:0000256" key="1">
    <source>
        <dbReference type="SAM" id="MobiDB-lite"/>
    </source>
</evidence>
<dbReference type="EMBL" id="BMWD01000018">
    <property type="protein sequence ID" value="GGX75044.1"/>
    <property type="molecule type" value="Genomic_DNA"/>
</dbReference>
<protein>
    <submittedName>
        <fullName evidence="2">Uncharacterized protein</fullName>
    </submittedName>
</protein>
<proteinExistence type="predicted"/>
<reference evidence="2" key="1">
    <citation type="journal article" date="2014" name="Int. J. Syst. Evol. Microbiol.">
        <title>Complete genome sequence of Corynebacterium casei LMG S-19264T (=DSM 44701T), isolated from a smear-ripened cheese.</title>
        <authorList>
            <consortium name="US DOE Joint Genome Institute (JGI-PGF)"/>
            <person name="Walter F."/>
            <person name="Albersmeier A."/>
            <person name="Kalinowski J."/>
            <person name="Ruckert C."/>
        </authorList>
    </citation>
    <scope>NUCLEOTIDE SEQUENCE</scope>
    <source>
        <strain evidence="2">JCM 4956</strain>
    </source>
</reference>
<feature type="region of interest" description="Disordered" evidence="1">
    <location>
        <begin position="1"/>
        <end position="76"/>
    </location>
</feature>
<sequence>MATTAWPHEAQKRASPGSRPPQWAQKAGMDSLGGKEVRTTSRRTGGRRRPNGSPKRRRVEKKGVEKGEFGASGKHS</sequence>
<gene>
    <name evidence="2" type="ORF">GCM10010515_48270</name>
</gene>
<keyword evidence="3" id="KW-1185">Reference proteome</keyword>
<dbReference type="AlphaFoldDB" id="A0A918NKH6"/>
<evidence type="ECO:0000313" key="2">
    <source>
        <dbReference type="EMBL" id="GGX75044.1"/>
    </source>
</evidence>
<reference evidence="2" key="2">
    <citation type="submission" date="2020-09" db="EMBL/GenBank/DDBJ databases">
        <authorList>
            <person name="Sun Q."/>
            <person name="Ohkuma M."/>
        </authorList>
    </citation>
    <scope>NUCLEOTIDE SEQUENCE</scope>
    <source>
        <strain evidence="2">JCM 4956</strain>
    </source>
</reference>
<name>A0A918NKH6_9ACTN</name>
<dbReference type="Proteomes" id="UP000645555">
    <property type="component" value="Unassembled WGS sequence"/>
</dbReference>